<evidence type="ECO:0000313" key="2">
    <source>
        <dbReference type="Proteomes" id="UP001153334"/>
    </source>
</evidence>
<evidence type="ECO:0000313" key="1">
    <source>
        <dbReference type="EMBL" id="KAJ8106477.1"/>
    </source>
</evidence>
<proteinExistence type="predicted"/>
<reference evidence="1" key="1">
    <citation type="submission" date="2022-11" db="EMBL/GenBank/DDBJ databases">
        <title>Genome Sequence of Nemania bipapillata.</title>
        <authorList>
            <person name="Buettner E."/>
        </authorList>
    </citation>
    <scope>NUCLEOTIDE SEQUENCE</scope>
    <source>
        <strain evidence="1">CP14</strain>
    </source>
</reference>
<organism evidence="1 2">
    <name type="scientific">Nemania bipapillata</name>
    <dbReference type="NCBI Taxonomy" id="110536"/>
    <lineage>
        <taxon>Eukaryota</taxon>
        <taxon>Fungi</taxon>
        <taxon>Dikarya</taxon>
        <taxon>Ascomycota</taxon>
        <taxon>Pezizomycotina</taxon>
        <taxon>Sordariomycetes</taxon>
        <taxon>Xylariomycetidae</taxon>
        <taxon>Xylariales</taxon>
        <taxon>Xylariaceae</taxon>
        <taxon>Nemania</taxon>
    </lineage>
</organism>
<protein>
    <submittedName>
        <fullName evidence="1">Uncharacterized protein</fullName>
    </submittedName>
</protein>
<keyword evidence="2" id="KW-1185">Reference proteome</keyword>
<sequence>MPFDVLTATAGDLRVLLEQRQVTSVQLVQAYLQQIRAHNDDGARLRAVISVVPEKQLLDTAAQLDRERESGKTRSLYHGIPFLAKVNTYLGRQSNAVPRLMKMLLQDNMWSAASFTLPTTCGAYALKDAVARENADVVQALLDAGLILLGKTNLSEMAGFKGDGGYAGWSTIGGQTQSPYVPDGIDPTDSWLGHSTPAGSSSGSAVAVAAGMAPVALGSETDGSITQPSDRASLYSLKLSVGKASFRGILPGTPLADTAGPMTKSPGDVATLLDILEPLKEGSHRDFLTKSFVGLRIGFLDEKECVSSPNAVRPNDAYSEQFNHDFNKAMYLVEKAGAHVKRDIPLRKFSPEDDDMFDAILAIDTHNLFPHFISGLDHSPVKTMQDLVDFNEKHADICLQPGTPNQVALERAATAEMFKETYEEYTAALVRHNREEGIDAMLQENGVDVLIGPPRGRFNTIATAANYPIGTIPLGYATKFNGRAFGLVVVAPENKESLILQVMSAWEAVMPKRQPPPKLANWDGTTSQK</sequence>
<name>A0ACC2HTS4_9PEZI</name>
<dbReference type="EMBL" id="JAPESX010002826">
    <property type="protein sequence ID" value="KAJ8106477.1"/>
    <property type="molecule type" value="Genomic_DNA"/>
</dbReference>
<gene>
    <name evidence="1" type="ORF">ONZ43_g7051</name>
</gene>
<comment type="caution">
    <text evidence="1">The sequence shown here is derived from an EMBL/GenBank/DDBJ whole genome shotgun (WGS) entry which is preliminary data.</text>
</comment>
<accession>A0ACC2HTS4</accession>
<dbReference type="Proteomes" id="UP001153334">
    <property type="component" value="Unassembled WGS sequence"/>
</dbReference>